<feature type="region of interest" description="Disordered" evidence="2">
    <location>
        <begin position="172"/>
        <end position="204"/>
    </location>
</feature>
<feature type="chain" id="PRO_5042845515" description="RING-type domain-containing protein" evidence="3">
    <location>
        <begin position="18"/>
        <end position="1097"/>
    </location>
</feature>
<feature type="region of interest" description="Disordered" evidence="2">
    <location>
        <begin position="458"/>
        <end position="504"/>
    </location>
</feature>
<feature type="signal peptide" evidence="3">
    <location>
        <begin position="1"/>
        <end position="17"/>
    </location>
</feature>
<feature type="region of interest" description="Disordered" evidence="2">
    <location>
        <begin position="532"/>
        <end position="568"/>
    </location>
</feature>
<proteinExistence type="predicted"/>
<evidence type="ECO:0000259" key="4">
    <source>
        <dbReference type="PROSITE" id="PS50089"/>
    </source>
</evidence>
<dbReference type="CDD" id="cd16647">
    <property type="entry name" value="mRING-HC-C3HC5_NEU1"/>
    <property type="match status" value="1"/>
</dbReference>
<dbReference type="InterPro" id="IPR001841">
    <property type="entry name" value="Znf_RING"/>
</dbReference>
<sequence length="1097" mass="123886">MYLWSFLILLISSSCLLKDESILPDGLFSIFNVLLWGTLKCSKFPPFCQQTLNIAFLIEQVSEEMASSQVEIASSSSFGHVLRDRNRRDRCTHRDSNVFQKNLKDLVHTHIHSCISSSQPTNTNNSSDSNENSRHHRHVDYADLWVHKPQWDNNENSPTTVDKWDRAREMVISSRPSKQRGETSSCSLETTATTTTTTVEVPNSGGVSTLVQRWRDFETVSKSVNLGNNSNSNSNPSSAKSNCENAAFADLNVLQRGDDTCDESSSVDGRFETPATSVNGESSGDWEQAYKTAMNDIQGCKQTDTIKEREKLRVADIIRKLASSNGEENHENEHNCTNAAPLATGECLPRIKTSFDHSEQQLQQRNFFPVLHSPRIIRGRKALSDLLLQMERDRLRELDTLRERKAVSKFQQRGRIQALLKVRFLRRVTDARDDRSSNGTSSESNRVSISAIMHIRERFNTGSQNGVADSRSLSREAAENTQESRNSTPNQLRVQNCDKENKGNNAVKVGSELASHKQREGNQKQEIIRESAAMQPGVADSRSNSSPKSEIASTSTREDHPEPSDPMTLCIKVIDNNTQIGKVFTSNQLQEENHHGEVNEKTSPRMLTTNVKATTNSSNPQTEMPIHIRYSDSSCSPKHNEVDCSPQAVCPSLLHCTSQLQSSDVSHDQASWENASCQANHDKSLEFLETSRSPKDSEQSVHREEQDANKLQHAGTSNEWSSESTKPQSDWEEEATNQNLVDSDCGWVSDYSHTPSGWDGLQSNYQQQSESNQDWINDVSRPREEWEGLRQERYQEMLDPFLENHDIRQLLNRKSVSIFLNSGLREKIDQLMASRSQELPNAKSGQLEKKVGAHMTKKEAKEGEVLSHIETQAPGCDDDEEEADSGYEDDFEDDNTPIRQQYLKPEELVDQNKASHTLHSWRNNQDTLPSWSNDQDRCVSDDSYHLPSNSLPQPQLSNIYSHHNQQCSSSTRHPSIEMELIYELRGHMEQLHHEIFEIRRSISSCMNMQKNLQHSIKDEVAAAIIQSGPMIGSNSDKKGANIANCCICYEQQVDSLLYRCGHMCTCFRCAHELLWGTGKCPICETPIIDVVRAYIHS</sequence>
<dbReference type="Proteomes" id="UP001371456">
    <property type="component" value="Unassembled WGS sequence"/>
</dbReference>
<feature type="region of interest" description="Disordered" evidence="2">
    <location>
        <begin position="222"/>
        <end position="241"/>
    </location>
</feature>
<gene>
    <name evidence="5" type="ORF">RDI58_005546</name>
</gene>
<feature type="compositionally biased region" description="Basic and acidic residues" evidence="2">
    <location>
        <begin position="692"/>
        <end position="710"/>
    </location>
</feature>
<feature type="compositionally biased region" description="Acidic residues" evidence="2">
    <location>
        <begin position="876"/>
        <end position="895"/>
    </location>
</feature>
<dbReference type="PANTHER" id="PTHR47820">
    <property type="entry name" value="BNAC05G24000D PROTEIN"/>
    <property type="match status" value="1"/>
</dbReference>
<feature type="domain" description="RING-type" evidence="4">
    <location>
        <begin position="1045"/>
        <end position="1084"/>
    </location>
</feature>
<feature type="region of interest" description="Disordered" evidence="2">
    <location>
        <begin position="836"/>
        <end position="895"/>
    </location>
</feature>
<feature type="compositionally biased region" description="Polar residues" evidence="2">
    <location>
        <begin position="714"/>
        <end position="728"/>
    </location>
</feature>
<evidence type="ECO:0000256" key="1">
    <source>
        <dbReference type="PROSITE-ProRule" id="PRU00175"/>
    </source>
</evidence>
<feature type="region of interest" description="Disordered" evidence="2">
    <location>
        <begin position="690"/>
        <end position="736"/>
    </location>
</feature>
<dbReference type="GO" id="GO:0008270">
    <property type="term" value="F:zinc ion binding"/>
    <property type="evidence" value="ECO:0007669"/>
    <property type="project" value="UniProtKB-KW"/>
</dbReference>
<protein>
    <recommendedName>
        <fullName evidence="4">RING-type domain-containing protein</fullName>
    </recommendedName>
</protein>
<feature type="compositionally biased region" description="Low complexity" evidence="2">
    <location>
        <begin position="116"/>
        <end position="130"/>
    </location>
</feature>
<comment type="caution">
    <text evidence="5">The sequence shown here is derived from an EMBL/GenBank/DDBJ whole genome shotgun (WGS) entry which is preliminary data.</text>
</comment>
<dbReference type="PROSITE" id="PS50089">
    <property type="entry name" value="ZF_RING_2"/>
    <property type="match status" value="1"/>
</dbReference>
<organism evidence="5 6">
    <name type="scientific">Solanum bulbocastanum</name>
    <name type="common">Wild potato</name>
    <dbReference type="NCBI Taxonomy" id="147425"/>
    <lineage>
        <taxon>Eukaryota</taxon>
        <taxon>Viridiplantae</taxon>
        <taxon>Streptophyta</taxon>
        <taxon>Embryophyta</taxon>
        <taxon>Tracheophyta</taxon>
        <taxon>Spermatophyta</taxon>
        <taxon>Magnoliopsida</taxon>
        <taxon>eudicotyledons</taxon>
        <taxon>Gunneridae</taxon>
        <taxon>Pentapetalae</taxon>
        <taxon>asterids</taxon>
        <taxon>lamiids</taxon>
        <taxon>Solanales</taxon>
        <taxon>Solanaceae</taxon>
        <taxon>Solanoideae</taxon>
        <taxon>Solaneae</taxon>
        <taxon>Solanum</taxon>
    </lineage>
</organism>
<feature type="compositionally biased region" description="Basic and acidic residues" evidence="2">
    <location>
        <begin position="846"/>
        <end position="867"/>
    </location>
</feature>
<feature type="region of interest" description="Disordered" evidence="2">
    <location>
        <begin position="115"/>
        <end position="135"/>
    </location>
</feature>
<dbReference type="Gene3D" id="3.30.40.10">
    <property type="entry name" value="Zinc/RING finger domain, C3HC4 (zinc finger)"/>
    <property type="match status" value="1"/>
</dbReference>
<evidence type="ECO:0000256" key="2">
    <source>
        <dbReference type="SAM" id="MobiDB-lite"/>
    </source>
</evidence>
<dbReference type="SUPFAM" id="SSF57850">
    <property type="entry name" value="RING/U-box"/>
    <property type="match status" value="1"/>
</dbReference>
<keyword evidence="1" id="KW-0862">Zinc</keyword>
<evidence type="ECO:0000313" key="6">
    <source>
        <dbReference type="Proteomes" id="UP001371456"/>
    </source>
</evidence>
<feature type="compositionally biased region" description="Polar residues" evidence="2">
    <location>
        <begin position="541"/>
        <end position="555"/>
    </location>
</feature>
<accession>A0AAN8YL54</accession>
<feature type="region of interest" description="Disordered" evidence="2">
    <location>
        <begin position="430"/>
        <end position="449"/>
    </location>
</feature>
<dbReference type="EMBL" id="JBANQN010000002">
    <property type="protein sequence ID" value="KAK6797844.1"/>
    <property type="molecule type" value="Genomic_DNA"/>
</dbReference>
<name>A0AAN8YL54_SOLBU</name>
<keyword evidence="3" id="KW-0732">Signal</keyword>
<reference evidence="5 6" key="1">
    <citation type="submission" date="2024-02" db="EMBL/GenBank/DDBJ databases">
        <title>de novo genome assembly of Solanum bulbocastanum strain 11H21.</title>
        <authorList>
            <person name="Hosaka A.J."/>
        </authorList>
    </citation>
    <scope>NUCLEOTIDE SEQUENCE [LARGE SCALE GENOMIC DNA]</scope>
    <source>
        <tissue evidence="5">Young leaves</tissue>
    </source>
</reference>
<feature type="region of interest" description="Disordered" evidence="2">
    <location>
        <begin position="259"/>
        <end position="283"/>
    </location>
</feature>
<feature type="compositionally biased region" description="Polar residues" evidence="2">
    <location>
        <begin position="479"/>
        <end position="494"/>
    </location>
</feature>
<evidence type="ECO:0000256" key="3">
    <source>
        <dbReference type="SAM" id="SignalP"/>
    </source>
</evidence>
<dbReference type="InterPro" id="IPR013083">
    <property type="entry name" value="Znf_RING/FYVE/PHD"/>
</dbReference>
<dbReference type="Pfam" id="PF13920">
    <property type="entry name" value="zf-C3HC4_3"/>
    <property type="match status" value="1"/>
</dbReference>
<dbReference type="PANTHER" id="PTHR47820:SF7">
    <property type="entry name" value="RING-TYPE DOMAIN-CONTAINING PROTEIN"/>
    <property type="match status" value="1"/>
</dbReference>
<dbReference type="AlphaFoldDB" id="A0AAN8YL54"/>
<feature type="compositionally biased region" description="Polar residues" evidence="2">
    <location>
        <begin position="437"/>
        <end position="448"/>
    </location>
</feature>
<keyword evidence="1" id="KW-0863">Zinc-finger</keyword>
<keyword evidence="1" id="KW-0479">Metal-binding</keyword>
<evidence type="ECO:0000313" key="5">
    <source>
        <dbReference type="EMBL" id="KAK6797844.1"/>
    </source>
</evidence>
<keyword evidence="6" id="KW-1185">Reference proteome</keyword>